<feature type="compositionally biased region" description="Basic and acidic residues" evidence="1">
    <location>
        <begin position="382"/>
        <end position="391"/>
    </location>
</feature>
<dbReference type="AlphaFoldDB" id="A0A438EYI2"/>
<evidence type="ECO:0000256" key="1">
    <source>
        <dbReference type="SAM" id="MobiDB-lite"/>
    </source>
</evidence>
<gene>
    <name evidence="2" type="ORF">CK203_076618</name>
</gene>
<organism evidence="2 3">
    <name type="scientific">Vitis vinifera</name>
    <name type="common">Grape</name>
    <dbReference type="NCBI Taxonomy" id="29760"/>
    <lineage>
        <taxon>Eukaryota</taxon>
        <taxon>Viridiplantae</taxon>
        <taxon>Streptophyta</taxon>
        <taxon>Embryophyta</taxon>
        <taxon>Tracheophyta</taxon>
        <taxon>Spermatophyta</taxon>
        <taxon>Magnoliopsida</taxon>
        <taxon>eudicotyledons</taxon>
        <taxon>Gunneridae</taxon>
        <taxon>Pentapetalae</taxon>
        <taxon>rosids</taxon>
        <taxon>Vitales</taxon>
        <taxon>Vitaceae</taxon>
        <taxon>Viteae</taxon>
        <taxon>Vitis</taxon>
    </lineage>
</organism>
<name>A0A438EYI2_VITVI</name>
<feature type="region of interest" description="Disordered" evidence="1">
    <location>
        <begin position="371"/>
        <end position="411"/>
    </location>
</feature>
<dbReference type="Proteomes" id="UP000288805">
    <property type="component" value="Unassembled WGS sequence"/>
</dbReference>
<sequence>MGKSWVAIELKTFEVSIEEVKGKLKGIIMERSRCFSSWIRFGVLSLRKLLEGFKECGREEKKGRLVKVWEEEGRKFRLERRVNGAGRYVLCFVVDVEAKRFCLIFPEGKGVIGGCVILIEKLRAFGIVTQKKAKSEEAIRIKSKKKGATLDGEEDRCLGNKVKGKKKSFLDVAKEPAGRIGEELWLQVGGRGVRSREEGLGRCLVGRWGDGEVLETELTSFRKWGNFEDEEEAERVLNRGTCRFEDKMLHLERWSEEAGCVQGGSQAKEVWVRVVGLLLHCWSGELFKRIGDCYGGFVELDEETKNHSQLQWARILVKNGGNFFPGTLNLVVKSFCYAVQLWWEVLPRISAVVPMKNLKWNERERVREEWDEGSCTGSSGRRGKESWRAAETDGAGAVRRMRGKEQSDGDRMEASIDGFAGYGKEVRGVGLSG</sequence>
<accession>A0A438EYI2</accession>
<proteinExistence type="predicted"/>
<dbReference type="EMBL" id="QGNW01001162">
    <property type="protein sequence ID" value="RVW52811.1"/>
    <property type="molecule type" value="Genomic_DNA"/>
</dbReference>
<evidence type="ECO:0000313" key="2">
    <source>
        <dbReference type="EMBL" id="RVW52811.1"/>
    </source>
</evidence>
<dbReference type="PANTHER" id="PTHR34427">
    <property type="entry name" value="DUF4283 DOMAIN PROTEIN"/>
    <property type="match status" value="1"/>
</dbReference>
<reference evidence="2 3" key="1">
    <citation type="journal article" date="2018" name="PLoS Genet.">
        <title>Population sequencing reveals clonal diversity and ancestral inbreeding in the grapevine cultivar Chardonnay.</title>
        <authorList>
            <person name="Roach M.J."/>
            <person name="Johnson D.L."/>
            <person name="Bohlmann J."/>
            <person name="van Vuuren H.J."/>
            <person name="Jones S.J."/>
            <person name="Pretorius I.S."/>
            <person name="Schmidt S.A."/>
            <person name="Borneman A.R."/>
        </authorList>
    </citation>
    <scope>NUCLEOTIDE SEQUENCE [LARGE SCALE GENOMIC DNA]</scope>
    <source>
        <strain evidence="3">cv. Chardonnay</strain>
        <tissue evidence="2">Leaf</tissue>
    </source>
</reference>
<evidence type="ECO:0000313" key="3">
    <source>
        <dbReference type="Proteomes" id="UP000288805"/>
    </source>
</evidence>
<protein>
    <submittedName>
        <fullName evidence="2">Uncharacterized protein</fullName>
    </submittedName>
</protein>
<comment type="caution">
    <text evidence="2">The sequence shown here is derived from an EMBL/GenBank/DDBJ whole genome shotgun (WGS) entry which is preliminary data.</text>
</comment>
<dbReference type="PANTHER" id="PTHR34427:SF5">
    <property type="entry name" value="DUF4283 DOMAIN-CONTAINING PROTEIN"/>
    <property type="match status" value="1"/>
</dbReference>